<dbReference type="InterPro" id="IPR009060">
    <property type="entry name" value="UBA-like_sf"/>
</dbReference>
<feature type="compositionally biased region" description="Low complexity" evidence="1">
    <location>
        <begin position="82"/>
        <end position="101"/>
    </location>
</feature>
<sequence>MIVKISMKDIEIKIADLKEPTVKALVNVIVEKAGDSTVKPENVKVFMKTTKLNHDKTLEEEGVSDDATLFTFIKKEPKKSEAPSSAANNANQGTANQAYTAPNTNPYTAQNSNPYGAAGSPYGANPYASMGGMPFSSDMAASILNDPQMVENMINMMFPNAPEEQKEMMRSQFRAMSQNPEMMNMAMQMAGMGGMPGTSPNNFGGMNPNNFAAPPAYGSPVNSASTAQTPPPNGPCSHGFYPMHVVKANQEETENKLKTLEGMGFMDKEKNKAALEKAGGSIEGAIEELTKK</sequence>
<dbReference type="SMR" id="A0A1W0E418"/>
<dbReference type="SUPFAM" id="SSF46934">
    <property type="entry name" value="UBA-like"/>
    <property type="match status" value="1"/>
</dbReference>
<dbReference type="Gene3D" id="1.10.8.10">
    <property type="entry name" value="DNA helicase RuvA subunit, C-terminal domain"/>
    <property type="match status" value="1"/>
</dbReference>
<dbReference type="PROSITE" id="PS50030">
    <property type="entry name" value="UBA"/>
    <property type="match status" value="1"/>
</dbReference>
<organism evidence="3 4">
    <name type="scientific">Ecytonucleospora hepatopenaei</name>
    <dbReference type="NCBI Taxonomy" id="646526"/>
    <lineage>
        <taxon>Eukaryota</taxon>
        <taxon>Fungi</taxon>
        <taxon>Fungi incertae sedis</taxon>
        <taxon>Microsporidia</taxon>
        <taxon>Enterocytozoonidae</taxon>
        <taxon>Ecytonucleospora</taxon>
    </lineage>
</organism>
<dbReference type="Proteomes" id="UP000192758">
    <property type="component" value="Unassembled WGS sequence"/>
</dbReference>
<dbReference type="VEuPathDB" id="MicrosporidiaDB:EHP00_537"/>
<proteinExistence type="predicted"/>
<dbReference type="InterPro" id="IPR015940">
    <property type="entry name" value="UBA"/>
</dbReference>
<accession>A0A1W0E418</accession>
<evidence type="ECO:0000256" key="1">
    <source>
        <dbReference type="SAM" id="MobiDB-lite"/>
    </source>
</evidence>
<keyword evidence="4" id="KW-1185">Reference proteome</keyword>
<dbReference type="InterPro" id="IPR029071">
    <property type="entry name" value="Ubiquitin-like_domsf"/>
</dbReference>
<evidence type="ECO:0000313" key="3">
    <source>
        <dbReference type="EMBL" id="OQS53980.1"/>
    </source>
</evidence>
<feature type="compositionally biased region" description="Polar residues" evidence="1">
    <location>
        <begin position="102"/>
        <end position="112"/>
    </location>
</feature>
<feature type="domain" description="UBA" evidence="2">
    <location>
        <begin position="251"/>
        <end position="292"/>
    </location>
</feature>
<dbReference type="STRING" id="646526.A0A1W0E418"/>
<dbReference type="Gene3D" id="3.10.20.90">
    <property type="entry name" value="Phosphatidylinositol 3-kinase Catalytic Subunit, Chain A, domain 1"/>
    <property type="match status" value="1"/>
</dbReference>
<dbReference type="OrthoDB" id="267397at2759"/>
<dbReference type="EMBL" id="MNPJ01000023">
    <property type="protein sequence ID" value="OQS53980.1"/>
    <property type="molecule type" value="Genomic_DNA"/>
</dbReference>
<comment type="caution">
    <text evidence="3">The sequence shown here is derived from an EMBL/GenBank/DDBJ whole genome shotgun (WGS) entry which is preliminary data.</text>
</comment>
<dbReference type="SUPFAM" id="SSF54236">
    <property type="entry name" value="Ubiquitin-like"/>
    <property type="match status" value="1"/>
</dbReference>
<gene>
    <name evidence="3" type="ORF">EHP00_537</name>
</gene>
<name>A0A1W0E418_9MICR</name>
<protein>
    <recommendedName>
        <fullName evidence="2">UBA domain-containing protein</fullName>
    </recommendedName>
</protein>
<feature type="region of interest" description="Disordered" evidence="1">
    <location>
        <begin position="77"/>
        <end position="112"/>
    </location>
</feature>
<dbReference type="AlphaFoldDB" id="A0A1W0E418"/>
<evidence type="ECO:0000313" key="4">
    <source>
        <dbReference type="Proteomes" id="UP000192758"/>
    </source>
</evidence>
<evidence type="ECO:0000259" key="2">
    <source>
        <dbReference type="PROSITE" id="PS50030"/>
    </source>
</evidence>
<reference evidence="3 4" key="1">
    <citation type="journal article" date="2017" name="Environ. Microbiol.">
        <title>Decay of the glycolytic pathway and adaptation to intranuclear parasitism within Enterocytozoonidae microsporidia.</title>
        <authorList>
            <person name="Wiredu Boakye D."/>
            <person name="Jaroenlak P."/>
            <person name="Prachumwat A."/>
            <person name="Williams T.A."/>
            <person name="Bateman K.S."/>
            <person name="Itsathitphaisarn O."/>
            <person name="Sritunyalucksana K."/>
            <person name="Paszkiewicz K.H."/>
            <person name="Moore K.A."/>
            <person name="Stentiford G.D."/>
            <person name="Williams B.A."/>
        </authorList>
    </citation>
    <scope>NUCLEOTIDE SEQUENCE [LARGE SCALE GENOMIC DNA]</scope>
    <source>
        <strain evidence="3 4">TH1</strain>
    </source>
</reference>